<comment type="caution">
    <text evidence="7">The sequence shown here is derived from an EMBL/GenBank/DDBJ whole genome shotgun (WGS) entry which is preliminary data.</text>
</comment>
<keyword evidence="5" id="KW-0449">Lipoprotein</keyword>
<sequence length="466" mass="51152">MNAFKRIVTAATAAVCVLGMAACGSGNGASSDTTDMTYPSIELGKTKTDIKATIRVFNHKTDMANDSYNGESWNEYIAEFNKLYPNITVKVETSTNYASDALTRLQGGDWGDVMMLPAVDRSEYPTYFLPFGSLDDMQKEVRYATNNAYEKKVYGIASMGNALGVVYNKKIFQEAGVTEVPKTPDDFIAALKAVKEKTKAIPLYTNYAAGWTMSAWDSYIGGTATGDSKYMNQELLHTESPFADPGDGTHAYNVYKVLYDAVADGLIEDDYSTTDWESSKSKMNNGEIATMVLGAWAVSQIKNAGDNADDISYMPFPITVDGKQYTTSAADYAWCINKDSSVTNQEAAMIFVKWMVEKSGFAINEGGIPTDISDDSMPDIYGDEFKDVDFIEDEPAVDGEEDLFNDLNSDSELAINAGGNARVQAIVEHAANKDESYDDIVKEWNEKWNAALKTEDVDVKYTTVAK</sequence>
<dbReference type="PROSITE" id="PS51257">
    <property type="entry name" value="PROKAR_LIPOPROTEIN"/>
    <property type="match status" value="1"/>
</dbReference>
<evidence type="ECO:0000256" key="1">
    <source>
        <dbReference type="ARBA" id="ARBA00022475"/>
    </source>
</evidence>
<dbReference type="InterPro" id="IPR006059">
    <property type="entry name" value="SBP"/>
</dbReference>
<accession>A0A6N9Z614</accession>
<gene>
    <name evidence="7" type="ORF">GFD25_08090</name>
</gene>
<evidence type="ECO:0000256" key="6">
    <source>
        <dbReference type="SAM" id="SignalP"/>
    </source>
</evidence>
<proteinExistence type="predicted"/>
<name>A0A6N9Z614_9BIFI</name>
<evidence type="ECO:0000313" key="7">
    <source>
        <dbReference type="EMBL" id="NEG89941.1"/>
    </source>
</evidence>
<reference evidence="7 8" key="1">
    <citation type="submission" date="2019-10" db="EMBL/GenBank/DDBJ databases">
        <title>Bifidobacterium from non-human primates.</title>
        <authorList>
            <person name="Modesto M."/>
        </authorList>
    </citation>
    <scope>NUCLEOTIDE SEQUENCE [LARGE SCALE GENOMIC DNA]</scope>
    <source>
        <strain evidence="7 8">TRE17</strain>
    </source>
</reference>
<evidence type="ECO:0000256" key="4">
    <source>
        <dbReference type="ARBA" id="ARBA00023139"/>
    </source>
</evidence>
<dbReference type="PANTHER" id="PTHR43649">
    <property type="entry name" value="ARABINOSE-BINDING PROTEIN-RELATED"/>
    <property type="match status" value="1"/>
</dbReference>
<keyword evidence="2 6" id="KW-0732">Signal</keyword>
<keyword evidence="8" id="KW-1185">Reference proteome</keyword>
<dbReference type="RefSeq" id="WP_163231713.1">
    <property type="nucleotide sequence ID" value="NZ_WHZW01000015.1"/>
</dbReference>
<dbReference type="AlphaFoldDB" id="A0A6N9Z614"/>
<evidence type="ECO:0000256" key="2">
    <source>
        <dbReference type="ARBA" id="ARBA00022729"/>
    </source>
</evidence>
<dbReference type="SUPFAM" id="SSF53850">
    <property type="entry name" value="Periplasmic binding protein-like II"/>
    <property type="match status" value="1"/>
</dbReference>
<dbReference type="EMBL" id="WHZW01000015">
    <property type="protein sequence ID" value="NEG89941.1"/>
    <property type="molecule type" value="Genomic_DNA"/>
</dbReference>
<keyword evidence="1" id="KW-1003">Cell membrane</keyword>
<keyword evidence="4" id="KW-0564">Palmitate</keyword>
<evidence type="ECO:0000313" key="8">
    <source>
        <dbReference type="Proteomes" id="UP000469194"/>
    </source>
</evidence>
<feature type="chain" id="PRO_5039326833" evidence="6">
    <location>
        <begin position="22"/>
        <end position="466"/>
    </location>
</feature>
<keyword evidence="3" id="KW-0472">Membrane</keyword>
<dbReference type="Pfam" id="PF01547">
    <property type="entry name" value="SBP_bac_1"/>
    <property type="match status" value="1"/>
</dbReference>
<dbReference type="Proteomes" id="UP000469194">
    <property type="component" value="Unassembled WGS sequence"/>
</dbReference>
<dbReference type="Gene3D" id="3.40.190.10">
    <property type="entry name" value="Periplasmic binding protein-like II"/>
    <property type="match status" value="2"/>
</dbReference>
<evidence type="ECO:0000256" key="3">
    <source>
        <dbReference type="ARBA" id="ARBA00023136"/>
    </source>
</evidence>
<dbReference type="PANTHER" id="PTHR43649:SF33">
    <property type="entry name" value="POLYGALACTURONAN_RHAMNOGALACTURONAN-BINDING PROTEIN YTCQ"/>
    <property type="match status" value="1"/>
</dbReference>
<feature type="signal peptide" evidence="6">
    <location>
        <begin position="1"/>
        <end position="21"/>
    </location>
</feature>
<protein>
    <submittedName>
        <fullName evidence="7">Extracellular solute-binding protein</fullName>
    </submittedName>
</protein>
<evidence type="ECO:0000256" key="5">
    <source>
        <dbReference type="ARBA" id="ARBA00023288"/>
    </source>
</evidence>
<organism evidence="7 8">
    <name type="scientific">Bifidobacterium aerophilum</name>
    <dbReference type="NCBI Taxonomy" id="1798155"/>
    <lineage>
        <taxon>Bacteria</taxon>
        <taxon>Bacillati</taxon>
        <taxon>Actinomycetota</taxon>
        <taxon>Actinomycetes</taxon>
        <taxon>Bifidobacteriales</taxon>
        <taxon>Bifidobacteriaceae</taxon>
        <taxon>Bifidobacterium</taxon>
    </lineage>
</organism>
<dbReference type="InterPro" id="IPR050490">
    <property type="entry name" value="Bact_solute-bd_prot1"/>
</dbReference>